<dbReference type="InterPro" id="IPR015856">
    <property type="entry name" value="ABC_transpr_CbiO/EcfA_su"/>
</dbReference>
<keyword evidence="6" id="KW-1278">Translocase</keyword>
<keyword evidence="4 9" id="KW-0547">Nucleotide-binding</keyword>
<dbReference type="InterPro" id="IPR017871">
    <property type="entry name" value="ABC_transporter-like_CS"/>
</dbReference>
<evidence type="ECO:0000256" key="3">
    <source>
        <dbReference type="ARBA" id="ARBA00022475"/>
    </source>
</evidence>
<dbReference type="Pfam" id="PF00005">
    <property type="entry name" value="ABC_tran"/>
    <property type="match status" value="1"/>
</dbReference>
<dbReference type="PANTHER" id="PTHR43553">
    <property type="entry name" value="HEAVY METAL TRANSPORTER"/>
    <property type="match status" value="1"/>
</dbReference>
<dbReference type="InterPro" id="IPR050095">
    <property type="entry name" value="ECF_ABC_transporter_ATP-bd"/>
</dbReference>
<evidence type="ECO:0000256" key="2">
    <source>
        <dbReference type="ARBA" id="ARBA00022448"/>
    </source>
</evidence>
<evidence type="ECO:0000256" key="6">
    <source>
        <dbReference type="ARBA" id="ARBA00022967"/>
    </source>
</evidence>
<keyword evidence="5 9" id="KW-0067">ATP-binding</keyword>
<sequence>MSILEVKNLSHTYSPNTPFAKEALRDINLSIDRGDFVGIVGHTGSGKSTLVQCLNGLIIPREGDVMVDGVSLKKTKNLKDIRKRVGMVFQYPEYQLFEETVAKDIAFGPKNLGLSADEVKERVEEALDRVQLSQDLKDRSPFELSGGQKRRVAIAGILAMKPSVLILDEPTAGLDPHGRDEILSEINHLYQEGDMTILMVSHSMEEVAKLARRMIVMNHGQVAMDGTPRELFVQGKKLEDLSLTTPQVTKVMEELKSRGADVATDAITLDEAYREIKNYLKEVGHA</sequence>
<keyword evidence="11" id="KW-0378">Hydrolase</keyword>
<dbReference type="Proteomes" id="UP000377798">
    <property type="component" value="Unassembled WGS sequence"/>
</dbReference>
<dbReference type="GO" id="GO:0043190">
    <property type="term" value="C:ATP-binding cassette (ABC) transporter complex"/>
    <property type="evidence" value="ECO:0007669"/>
    <property type="project" value="TreeGrafter"/>
</dbReference>
<evidence type="ECO:0000256" key="9">
    <source>
        <dbReference type="RuleBase" id="RU365104"/>
    </source>
</evidence>
<dbReference type="NCBIfam" id="NF010158">
    <property type="entry name" value="PRK13637.1"/>
    <property type="match status" value="1"/>
</dbReference>
<evidence type="ECO:0000256" key="4">
    <source>
        <dbReference type="ARBA" id="ARBA00022741"/>
    </source>
</evidence>
<evidence type="ECO:0000313" key="12">
    <source>
        <dbReference type="Proteomes" id="UP000377798"/>
    </source>
</evidence>
<dbReference type="FunFam" id="3.40.50.300:FF:000224">
    <property type="entry name" value="Energy-coupling factor transporter ATP-binding protein EcfA"/>
    <property type="match status" value="1"/>
</dbReference>
<keyword evidence="7 9" id="KW-0472">Membrane</keyword>
<evidence type="ECO:0000259" key="10">
    <source>
        <dbReference type="PROSITE" id="PS50893"/>
    </source>
</evidence>
<dbReference type="Gene3D" id="3.40.50.300">
    <property type="entry name" value="P-loop containing nucleotide triphosphate hydrolases"/>
    <property type="match status" value="1"/>
</dbReference>
<dbReference type="CDD" id="cd03225">
    <property type="entry name" value="ABC_cobalt_CbiO_domain1"/>
    <property type="match status" value="1"/>
</dbReference>
<name>A0A8H2M2R3_9FIRM</name>
<dbReference type="GO" id="GO:0006824">
    <property type="term" value="P:cobalt ion transport"/>
    <property type="evidence" value="ECO:0007669"/>
    <property type="project" value="InterPro"/>
</dbReference>
<dbReference type="NCBIfam" id="TIGR04521">
    <property type="entry name" value="ECF_ATPase_2"/>
    <property type="match status" value="1"/>
</dbReference>
<dbReference type="NCBIfam" id="TIGR01166">
    <property type="entry name" value="cbiO"/>
    <property type="match status" value="1"/>
</dbReference>
<comment type="subcellular location">
    <subcellularLocation>
        <location evidence="1 9">Cell membrane</location>
        <topology evidence="1 9">Peripheral membrane protein</topology>
    </subcellularLocation>
</comment>
<reference evidence="11 12" key="1">
    <citation type="submission" date="2019-02" db="EMBL/GenBank/DDBJ databases">
        <authorList>
            <consortium name="Pathogen Informatics"/>
        </authorList>
    </citation>
    <scope>NUCLEOTIDE SEQUENCE [LARGE SCALE GENOMIC DNA]</scope>
    <source>
        <strain evidence="11 12">3012STDY7089603</strain>
    </source>
</reference>
<dbReference type="InterPro" id="IPR003439">
    <property type="entry name" value="ABC_transporter-like_ATP-bd"/>
</dbReference>
<dbReference type="InterPro" id="IPR005876">
    <property type="entry name" value="Co_trans_ATP-bd"/>
</dbReference>
<dbReference type="EC" id="7.-.-.-" evidence="9"/>
<evidence type="ECO:0000256" key="8">
    <source>
        <dbReference type="ARBA" id="ARBA00025157"/>
    </source>
</evidence>
<dbReference type="SMART" id="SM00382">
    <property type="entry name" value="AAA"/>
    <property type="match status" value="1"/>
</dbReference>
<evidence type="ECO:0000256" key="7">
    <source>
        <dbReference type="ARBA" id="ARBA00023136"/>
    </source>
</evidence>
<feature type="domain" description="ABC transporter" evidence="10">
    <location>
        <begin position="4"/>
        <end position="244"/>
    </location>
</feature>
<dbReference type="GO" id="GO:0042626">
    <property type="term" value="F:ATPase-coupled transmembrane transporter activity"/>
    <property type="evidence" value="ECO:0007669"/>
    <property type="project" value="TreeGrafter"/>
</dbReference>
<evidence type="ECO:0000313" key="11">
    <source>
        <dbReference type="EMBL" id="VFB15527.1"/>
    </source>
</evidence>
<protein>
    <recommendedName>
        <fullName evidence="9">Energy-coupling factor transporter ATP-binding protein EcfA2</fullName>
        <ecNumber evidence="9">7.-.-.-</ecNumber>
    </recommendedName>
</protein>
<dbReference type="SUPFAM" id="SSF52540">
    <property type="entry name" value="P-loop containing nucleoside triphosphate hydrolases"/>
    <property type="match status" value="1"/>
</dbReference>
<dbReference type="InterPro" id="IPR003593">
    <property type="entry name" value="AAA+_ATPase"/>
</dbReference>
<dbReference type="EMBL" id="CAACYI010000001">
    <property type="protein sequence ID" value="VFB15527.1"/>
    <property type="molecule type" value="Genomic_DNA"/>
</dbReference>
<comment type="caution">
    <text evidence="11">The sequence shown here is derived from an EMBL/GenBank/DDBJ whole genome shotgun (WGS) entry which is preliminary data.</text>
</comment>
<proteinExistence type="inferred from homology"/>
<comment type="subunit">
    <text evidence="9">Forms a stable energy-coupling factor (ECF) transporter complex composed of 2 membrane-embedded substrate-binding proteins (S component), 2 ATP-binding proteins (A component) and 2 transmembrane proteins (T component).</text>
</comment>
<comment type="function">
    <text evidence="8">Probably part of an ABC transporter complex. Responsible for energy coupling to the transport system.</text>
</comment>
<keyword evidence="3 9" id="KW-1003">Cell membrane</keyword>
<gene>
    <name evidence="11" type="primary">ecfA2</name>
    <name evidence="11" type="ORF">NCTC13150_00022</name>
</gene>
<dbReference type="PROSITE" id="PS00211">
    <property type="entry name" value="ABC_TRANSPORTER_1"/>
    <property type="match status" value="1"/>
</dbReference>
<dbReference type="InterPro" id="IPR027417">
    <property type="entry name" value="P-loop_NTPase"/>
</dbReference>
<organism evidence="11 12">
    <name type="scientific">Urinicoccus massiliensis</name>
    <dbReference type="NCBI Taxonomy" id="1723382"/>
    <lineage>
        <taxon>Bacteria</taxon>
        <taxon>Bacillati</taxon>
        <taxon>Bacillota</taxon>
        <taxon>Tissierellia</taxon>
        <taxon>Tissierellales</taxon>
        <taxon>Peptoniphilaceae</taxon>
        <taxon>Urinicoccus</taxon>
    </lineage>
</organism>
<dbReference type="GO" id="GO:0005524">
    <property type="term" value="F:ATP binding"/>
    <property type="evidence" value="ECO:0007669"/>
    <property type="project" value="UniProtKB-UniRule"/>
</dbReference>
<dbReference type="RefSeq" id="WP_131747843.1">
    <property type="nucleotide sequence ID" value="NZ_CAACYI010000001.1"/>
</dbReference>
<comment type="function">
    <text evidence="9">ATP-binding (A) component of a common energy-coupling factor (ECF) ABC-transporter complex.</text>
</comment>
<dbReference type="AlphaFoldDB" id="A0A8H2M2R3"/>
<keyword evidence="12" id="KW-1185">Reference proteome</keyword>
<dbReference type="PANTHER" id="PTHR43553:SF27">
    <property type="entry name" value="ENERGY-COUPLING FACTOR TRANSPORTER ATP-BINDING PROTEIN ECFA2"/>
    <property type="match status" value="1"/>
</dbReference>
<dbReference type="PROSITE" id="PS50893">
    <property type="entry name" value="ABC_TRANSPORTER_2"/>
    <property type="match status" value="1"/>
</dbReference>
<evidence type="ECO:0000256" key="1">
    <source>
        <dbReference type="ARBA" id="ARBA00004202"/>
    </source>
</evidence>
<comment type="similarity">
    <text evidence="9">Belongs to the ABC transporter superfamily. Energy-coupling factor EcfA family.</text>
</comment>
<dbReference type="InterPro" id="IPR030946">
    <property type="entry name" value="EcfA2"/>
</dbReference>
<keyword evidence="2 9" id="KW-0813">Transport</keyword>
<evidence type="ECO:0000256" key="5">
    <source>
        <dbReference type="ARBA" id="ARBA00022840"/>
    </source>
</evidence>
<accession>A0A8H2M2R3</accession>
<dbReference type="GO" id="GO:0016887">
    <property type="term" value="F:ATP hydrolysis activity"/>
    <property type="evidence" value="ECO:0007669"/>
    <property type="project" value="InterPro"/>
</dbReference>